<dbReference type="Pfam" id="PF13093">
    <property type="entry name" value="FTA4"/>
    <property type="match status" value="1"/>
</dbReference>
<name>A0A9P4UJQ0_9PLEO</name>
<organism evidence="1 2">
    <name type="scientific">Karstenula rhodostoma CBS 690.94</name>
    <dbReference type="NCBI Taxonomy" id="1392251"/>
    <lineage>
        <taxon>Eukaryota</taxon>
        <taxon>Fungi</taxon>
        <taxon>Dikarya</taxon>
        <taxon>Ascomycota</taxon>
        <taxon>Pezizomycotina</taxon>
        <taxon>Dothideomycetes</taxon>
        <taxon>Pleosporomycetidae</taxon>
        <taxon>Pleosporales</taxon>
        <taxon>Massarineae</taxon>
        <taxon>Didymosphaeriaceae</taxon>
        <taxon>Karstenula</taxon>
    </lineage>
</organism>
<accession>A0A9P4UJQ0</accession>
<dbReference type="OrthoDB" id="21214at2759"/>
<protein>
    <submittedName>
        <fullName evidence="1">Uncharacterized protein</fullName>
    </submittedName>
</protein>
<dbReference type="GO" id="GO:0031511">
    <property type="term" value="C:Mis6-Sim4 complex"/>
    <property type="evidence" value="ECO:0007669"/>
    <property type="project" value="InterPro"/>
</dbReference>
<evidence type="ECO:0000313" key="2">
    <source>
        <dbReference type="Proteomes" id="UP000799764"/>
    </source>
</evidence>
<gene>
    <name evidence="1" type="ORF">P171DRAFT_459763</name>
</gene>
<dbReference type="PANTHER" id="PTHR42040:SF1">
    <property type="entry name" value="INNER KINETOCHORE SUBUNIT FTA4"/>
    <property type="match status" value="1"/>
</dbReference>
<dbReference type="Proteomes" id="UP000799764">
    <property type="component" value="Unassembled WGS sequence"/>
</dbReference>
<proteinExistence type="predicted"/>
<evidence type="ECO:0000313" key="1">
    <source>
        <dbReference type="EMBL" id="KAF2451928.1"/>
    </source>
</evidence>
<comment type="caution">
    <text evidence="1">The sequence shown here is derived from an EMBL/GenBank/DDBJ whole genome shotgun (WGS) entry which is preliminary data.</text>
</comment>
<reference evidence="1" key="1">
    <citation type="journal article" date="2020" name="Stud. Mycol.">
        <title>101 Dothideomycetes genomes: a test case for predicting lifestyles and emergence of pathogens.</title>
        <authorList>
            <person name="Haridas S."/>
            <person name="Albert R."/>
            <person name="Binder M."/>
            <person name="Bloem J."/>
            <person name="Labutti K."/>
            <person name="Salamov A."/>
            <person name="Andreopoulos B."/>
            <person name="Baker S."/>
            <person name="Barry K."/>
            <person name="Bills G."/>
            <person name="Bluhm B."/>
            <person name="Cannon C."/>
            <person name="Castanera R."/>
            <person name="Culley D."/>
            <person name="Daum C."/>
            <person name="Ezra D."/>
            <person name="Gonzalez J."/>
            <person name="Henrissat B."/>
            <person name="Kuo A."/>
            <person name="Liang C."/>
            <person name="Lipzen A."/>
            <person name="Lutzoni F."/>
            <person name="Magnuson J."/>
            <person name="Mondo S."/>
            <person name="Nolan M."/>
            <person name="Ohm R."/>
            <person name="Pangilinan J."/>
            <person name="Park H.-J."/>
            <person name="Ramirez L."/>
            <person name="Alfaro M."/>
            <person name="Sun H."/>
            <person name="Tritt A."/>
            <person name="Yoshinaga Y."/>
            <person name="Zwiers L.-H."/>
            <person name="Turgeon B."/>
            <person name="Goodwin S."/>
            <person name="Spatafora J."/>
            <person name="Crous P."/>
            <person name="Grigoriev I."/>
        </authorList>
    </citation>
    <scope>NUCLEOTIDE SEQUENCE</scope>
    <source>
        <strain evidence="1">CBS 690.94</strain>
    </source>
</reference>
<sequence length="250" mass="28209">MSRHKTVVEQKQQFLQSKKQHLSRGIAPSEKLKQIALDGGVELSVLKGAVDKVNRELKQHSRRVYSRQMSEHIVGQIDIFYWDSGTRELDDETIDATTDMTDDEHVIHQSEDLTQDSVIAKLPTRWDTSSDPTPSSEERVDQDDYLSAITRLQSLSAHRLTLQQKLNTYRTLLALLEPYRNPKENVQPNLVWRDSPLAGELGKTRTLAIRVAGRVGERFGDVQVPATADDGDIDLGEDANVKVKKVLAGW</sequence>
<dbReference type="EMBL" id="MU001492">
    <property type="protein sequence ID" value="KAF2451928.1"/>
    <property type="molecule type" value="Genomic_DNA"/>
</dbReference>
<keyword evidence="2" id="KW-1185">Reference proteome</keyword>
<dbReference type="InterPro" id="IPR025207">
    <property type="entry name" value="Sim4_Fta4"/>
</dbReference>
<dbReference type="AlphaFoldDB" id="A0A9P4UJQ0"/>
<dbReference type="PANTHER" id="PTHR42040">
    <property type="entry name" value="INNER KINETOCHORE SUBUNIT FTA4"/>
    <property type="match status" value="1"/>
</dbReference>